<evidence type="ECO:0000256" key="4">
    <source>
        <dbReference type="ARBA" id="ARBA00014657"/>
    </source>
</evidence>
<dbReference type="SMART" id="SM00825">
    <property type="entry name" value="PKS_KS"/>
    <property type="match status" value="1"/>
</dbReference>
<dbReference type="UniPathway" id="UPA00094"/>
<dbReference type="GO" id="GO:0005829">
    <property type="term" value="C:cytosol"/>
    <property type="evidence" value="ECO:0007669"/>
    <property type="project" value="TreeGrafter"/>
</dbReference>
<comment type="catalytic activity">
    <reaction evidence="11">
        <text>(9Z)-hexadecenoyl-[ACP] + malonyl-[ACP] + H(+) = 3-oxo-(11Z)-octadecenoyl-[ACP] + holo-[ACP] + CO2</text>
        <dbReference type="Rhea" id="RHEA:55040"/>
        <dbReference type="Rhea" id="RHEA-COMP:9623"/>
        <dbReference type="Rhea" id="RHEA-COMP:9685"/>
        <dbReference type="Rhea" id="RHEA-COMP:10800"/>
        <dbReference type="Rhea" id="RHEA-COMP:14074"/>
        <dbReference type="ChEBI" id="CHEBI:15378"/>
        <dbReference type="ChEBI" id="CHEBI:16526"/>
        <dbReference type="ChEBI" id="CHEBI:64479"/>
        <dbReference type="ChEBI" id="CHEBI:78449"/>
        <dbReference type="ChEBI" id="CHEBI:83989"/>
        <dbReference type="ChEBI" id="CHEBI:138538"/>
        <dbReference type="EC" id="2.3.1.179"/>
    </reaction>
</comment>
<evidence type="ECO:0000256" key="3">
    <source>
        <dbReference type="ARBA" id="ARBA00012356"/>
    </source>
</evidence>
<dbReference type="NCBIfam" id="NF005589">
    <property type="entry name" value="PRK07314.1"/>
    <property type="match status" value="1"/>
</dbReference>
<proteinExistence type="inferred from homology"/>
<dbReference type="Gene3D" id="3.40.47.10">
    <property type="match status" value="1"/>
</dbReference>
<keyword evidence="9 11" id="KW-0275">Fatty acid biosynthesis</keyword>
<dbReference type="NCBIfam" id="TIGR03150">
    <property type="entry name" value="fabF"/>
    <property type="match status" value="1"/>
</dbReference>
<dbReference type="Proteomes" id="UP000440224">
    <property type="component" value="Unassembled WGS sequence"/>
</dbReference>
<keyword evidence="16" id="KW-1185">Reference proteome</keyword>
<keyword evidence="7" id="KW-0276">Fatty acid metabolism</keyword>
<evidence type="ECO:0000313" key="16">
    <source>
        <dbReference type="Proteomes" id="UP000440224"/>
    </source>
</evidence>
<dbReference type="EC" id="2.3.1.179" evidence="3 11"/>
<keyword evidence="6 11" id="KW-0808">Transferase</keyword>
<dbReference type="InterPro" id="IPR000794">
    <property type="entry name" value="Beta-ketoacyl_synthase"/>
</dbReference>
<dbReference type="GO" id="GO:0004315">
    <property type="term" value="F:3-oxoacyl-[acyl-carrier-protein] synthase activity"/>
    <property type="evidence" value="ECO:0007669"/>
    <property type="project" value="UniProtKB-UniRule"/>
</dbReference>
<dbReference type="PANTHER" id="PTHR11712">
    <property type="entry name" value="POLYKETIDE SYNTHASE-RELATED"/>
    <property type="match status" value="1"/>
</dbReference>
<feature type="domain" description="Ketosynthase family 3 (KS3)" evidence="14">
    <location>
        <begin position="1"/>
        <end position="411"/>
    </location>
</feature>
<evidence type="ECO:0000256" key="13">
    <source>
        <dbReference type="RuleBase" id="RU003694"/>
    </source>
</evidence>
<comment type="catalytic activity">
    <reaction evidence="11">
        <text>a fatty acyl-[ACP] + malonyl-[ACP] + H(+) = a 3-oxoacyl-[ACP] + holo-[ACP] + CO2</text>
        <dbReference type="Rhea" id="RHEA:22836"/>
        <dbReference type="Rhea" id="RHEA-COMP:9623"/>
        <dbReference type="Rhea" id="RHEA-COMP:9685"/>
        <dbReference type="Rhea" id="RHEA-COMP:9916"/>
        <dbReference type="Rhea" id="RHEA-COMP:14125"/>
        <dbReference type="ChEBI" id="CHEBI:15378"/>
        <dbReference type="ChEBI" id="CHEBI:16526"/>
        <dbReference type="ChEBI" id="CHEBI:64479"/>
        <dbReference type="ChEBI" id="CHEBI:78449"/>
        <dbReference type="ChEBI" id="CHEBI:78776"/>
        <dbReference type="ChEBI" id="CHEBI:138651"/>
    </reaction>
</comment>
<dbReference type="CDD" id="cd00834">
    <property type="entry name" value="KAS_I_II"/>
    <property type="match status" value="1"/>
</dbReference>
<evidence type="ECO:0000256" key="10">
    <source>
        <dbReference type="ARBA" id="ARBA00023315"/>
    </source>
</evidence>
<evidence type="ECO:0000259" key="14">
    <source>
        <dbReference type="PROSITE" id="PS52004"/>
    </source>
</evidence>
<accession>A0A6N7PJA9</accession>
<dbReference type="OrthoDB" id="9808669at2"/>
<evidence type="ECO:0000256" key="12">
    <source>
        <dbReference type="PIRSR" id="PIRSR000447-1"/>
    </source>
</evidence>
<comment type="caution">
    <text evidence="15">The sequence shown here is derived from an EMBL/GenBank/DDBJ whole genome shotgun (WGS) entry which is preliminary data.</text>
</comment>
<gene>
    <name evidence="15" type="primary">fabF</name>
    <name evidence="15" type="ORF">GF068_03115</name>
</gene>
<dbReference type="PANTHER" id="PTHR11712:SF336">
    <property type="entry name" value="3-OXOACYL-[ACYL-CARRIER-PROTEIN] SYNTHASE, MITOCHONDRIAL"/>
    <property type="match status" value="1"/>
</dbReference>
<evidence type="ECO:0000256" key="9">
    <source>
        <dbReference type="ARBA" id="ARBA00023160"/>
    </source>
</evidence>
<protein>
    <recommendedName>
        <fullName evidence="4 11">3-oxoacyl-[acyl-carrier-protein] synthase 2</fullName>
        <ecNumber evidence="3 11">2.3.1.179</ecNumber>
    </recommendedName>
</protein>
<comment type="function">
    <text evidence="11">Involved in the type II fatty acid elongation cycle. Catalyzes the elongation of a wide range of acyl-ACP by the addition of two carbons from malonyl-ACP to an acyl acceptor. Can efficiently catalyze the conversion of palmitoleoyl-ACP (cis-hexadec-9-enoyl-ACP) to cis-vaccenoyl-ACP (cis-octadec-11-enoyl-ACP), an essential step in the thermal regulation of fatty acid composition.</text>
</comment>
<dbReference type="InterPro" id="IPR016039">
    <property type="entry name" value="Thiolase-like"/>
</dbReference>
<reference evidence="15 16" key="1">
    <citation type="submission" date="2019-10" db="EMBL/GenBank/DDBJ databases">
        <title>A soil myxobacterium in the family Polyangiaceae.</title>
        <authorList>
            <person name="Li Y."/>
            <person name="Wang J."/>
        </authorList>
    </citation>
    <scope>NUCLEOTIDE SEQUENCE [LARGE SCALE GENOMIC DNA]</scope>
    <source>
        <strain evidence="15 16">DSM 14734</strain>
    </source>
</reference>
<dbReference type="AlphaFoldDB" id="A0A6N7PJA9"/>
<evidence type="ECO:0000256" key="6">
    <source>
        <dbReference type="ARBA" id="ARBA00022679"/>
    </source>
</evidence>
<keyword evidence="8" id="KW-0443">Lipid metabolism</keyword>
<dbReference type="FunFam" id="3.40.47.10:FF:000029">
    <property type="entry name" value="3-oxoacyl-[acyl-carrier-protein] synthase 1"/>
    <property type="match status" value="1"/>
</dbReference>
<dbReference type="InterPro" id="IPR017568">
    <property type="entry name" value="3-oxoacyl-ACP_synth-2"/>
</dbReference>
<dbReference type="EMBL" id="WJIE01000001">
    <property type="protein sequence ID" value="MRG90916.1"/>
    <property type="molecule type" value="Genomic_DNA"/>
</dbReference>
<dbReference type="PROSITE" id="PS52004">
    <property type="entry name" value="KS3_2"/>
    <property type="match status" value="1"/>
</dbReference>
<evidence type="ECO:0000256" key="5">
    <source>
        <dbReference type="ARBA" id="ARBA00022516"/>
    </source>
</evidence>
<evidence type="ECO:0000256" key="8">
    <source>
        <dbReference type="ARBA" id="ARBA00023098"/>
    </source>
</evidence>
<evidence type="ECO:0000256" key="7">
    <source>
        <dbReference type="ARBA" id="ARBA00022832"/>
    </source>
</evidence>
<evidence type="ECO:0000313" key="15">
    <source>
        <dbReference type="EMBL" id="MRG90916.1"/>
    </source>
</evidence>
<comment type="pathway">
    <text evidence="1 11">Lipid metabolism; fatty acid biosynthesis.</text>
</comment>
<evidence type="ECO:0000256" key="2">
    <source>
        <dbReference type="ARBA" id="ARBA00008467"/>
    </source>
</evidence>
<dbReference type="InterPro" id="IPR020841">
    <property type="entry name" value="PKS_Beta-ketoAc_synthase_dom"/>
</dbReference>
<keyword evidence="10 11" id="KW-0012">Acyltransferase</keyword>
<dbReference type="SUPFAM" id="SSF53901">
    <property type="entry name" value="Thiolase-like"/>
    <property type="match status" value="2"/>
</dbReference>
<dbReference type="InterPro" id="IPR014031">
    <property type="entry name" value="Ketoacyl_synth_C"/>
</dbReference>
<dbReference type="GO" id="GO:0030497">
    <property type="term" value="P:fatty acid elongation"/>
    <property type="evidence" value="ECO:0007669"/>
    <property type="project" value="UniProtKB-ARBA"/>
</dbReference>
<dbReference type="InterPro" id="IPR014030">
    <property type="entry name" value="Ketoacyl_synth_N"/>
</dbReference>
<keyword evidence="5 11" id="KW-0444">Lipid biosynthesis</keyword>
<dbReference type="Pfam" id="PF02801">
    <property type="entry name" value="Ketoacyl-synt_C"/>
    <property type="match status" value="1"/>
</dbReference>
<dbReference type="PIRSF" id="PIRSF000447">
    <property type="entry name" value="KAS_II"/>
    <property type="match status" value="1"/>
</dbReference>
<sequence length="414" mass="43853">MERVVITGIGLVTPNGIGTAETWRSVLAAESGIGPITLFDASQYTTRIAGEVKGFVAENFIPKKKVREMGRFAHLSVAASDLCIKDAGIEFTDEDRETCGTYIGVGLGGLENLYQYAQTLLEKGPSKVSPYFIPQVIANLAAGQVAMAFDLKGPSYCNTSACASSGHSIGEAFEWIRRGRTHLMLAGGTEATITGLAAAGFGAMFALSRRNDEPTRASRPWDKGRDGFVMGEGAATLLLESLSHAKRRGAKIYGEVTGYGATCDAYHLTRPAPEGEGAQRAMKQALVDAKLSPTNIDYINAHGTSTPNGDIEEARAIVKVFGEHATGHGLWVSSTKSVTGHLLGGAGAVEAALSVLALHEGKVPPTANLEEQDPECVLDCVPLVARERRLRNVMSNSFGFGGTNVALVFSRFEG</sequence>
<feature type="active site" description="For beta-ketoacyl synthase activity" evidence="12">
    <location>
        <position position="162"/>
    </location>
</feature>
<dbReference type="FunFam" id="3.40.47.10:FF:000018">
    <property type="entry name" value="3-oxoacyl-[acyl-carrier-protein] synthase 2"/>
    <property type="match status" value="1"/>
</dbReference>
<evidence type="ECO:0000256" key="11">
    <source>
        <dbReference type="PIRNR" id="PIRNR000447"/>
    </source>
</evidence>
<dbReference type="RefSeq" id="WP_153817776.1">
    <property type="nucleotide sequence ID" value="NZ_WJIE01000001.1"/>
</dbReference>
<evidence type="ECO:0000256" key="1">
    <source>
        <dbReference type="ARBA" id="ARBA00005194"/>
    </source>
</evidence>
<dbReference type="Pfam" id="PF00109">
    <property type="entry name" value="ketoacyl-synt"/>
    <property type="match status" value="1"/>
</dbReference>
<name>A0A6N7PJA9_9BACT</name>
<comment type="similarity">
    <text evidence="2 11 13">Belongs to the thiolase-like superfamily. Beta-ketoacyl-ACP synthases family.</text>
</comment>
<organism evidence="15 16">
    <name type="scientific">Polyangium spumosum</name>
    <dbReference type="NCBI Taxonomy" id="889282"/>
    <lineage>
        <taxon>Bacteria</taxon>
        <taxon>Pseudomonadati</taxon>
        <taxon>Myxococcota</taxon>
        <taxon>Polyangia</taxon>
        <taxon>Polyangiales</taxon>
        <taxon>Polyangiaceae</taxon>
        <taxon>Polyangium</taxon>
    </lineage>
</organism>